<feature type="domain" description="Penicillin-binding protein transpeptidase" evidence="18">
    <location>
        <begin position="432"/>
        <end position="683"/>
    </location>
</feature>
<dbReference type="Proteomes" id="UP001596997">
    <property type="component" value="Unassembled WGS sequence"/>
</dbReference>
<comment type="pathway">
    <text evidence="2">Cell wall biogenesis; peptidoglycan biosynthesis.</text>
</comment>
<dbReference type="InterPro" id="IPR001264">
    <property type="entry name" value="Glyco_trans_51"/>
</dbReference>
<sequence length="766" mass="87058">MAKKTVKKAAKKGTTSYKKFIKWFWMLFCLAILTIALPFVLAATGALGDMPDHTVLENPKTDLAAEIISADGKTLGKFYLTDNRTPVEYEDLSKHLVDNLVATEDERFYEHSGIDFKRTLSAILFMGTRGGGSTITQQLAKLLYHQNKTKDNRIVQKIKEYVIATRLERQYTKEEIITMYYNIYDFGNNGDGIRSAARIYFGKEPKNLDVEESAMLVGMFKNSSLYNPIRNPKGVKNRTNVVFKQMARNGLITPEQKDSLQKLPLKLNFTPETHNAGLATYFREHLRSEMHKWIKEHPKEDGEKYSLYKDGLKIYTTIDSRMQEYAENAVTRHMKNLQNEFDKQNKKNKTAPFRGLNNKEIERSLLTAMKRSERYRVYTKELKKSKKEALASFNKKTKMRVFSWKGDIDTIMTPKDSIRYYKKFFRTGLLSIEPQTGHVKAWVGGINQKHFKYDHAKQGKRQVGSTFKPFLYATAIDQLKYSPCEVMQDAYYCIPEGRHGNLQDWCPKNSNGKYSGDVTLKKALANSINTISARLMDEVGPKNVIKMANNLGVTSEIQEFPSIALGTVDLSLYEMVNSYSTLANMGQYIKPSIILRIEDKNGAVLDQMDLETKDVLSKESAYVTLKLMEGVTQNGSGVRLRSGWTRLPKLTTGFPYKFTNPIAGKTGTTQNQSDGWFMGVVPNLVTGVWVGAEDRAVHFSSVTYGQGATMALPIWALYMKDCYNNKDLGISDGEFEKPENLRIEVDCKKFSKNADDNDPNDIDLGI</sequence>
<dbReference type="SUPFAM" id="SSF56601">
    <property type="entry name" value="beta-lactamase/transpeptidase-like"/>
    <property type="match status" value="1"/>
</dbReference>
<comment type="subcellular location">
    <subcellularLocation>
        <location evidence="1">Cell membrane</location>
    </subcellularLocation>
</comment>
<evidence type="ECO:0000256" key="14">
    <source>
        <dbReference type="ARBA" id="ARBA00023268"/>
    </source>
</evidence>
<name>A0ABW3I029_9FLAO</name>
<dbReference type="Pfam" id="PF00912">
    <property type="entry name" value="Transgly"/>
    <property type="match status" value="1"/>
</dbReference>
<evidence type="ECO:0000259" key="19">
    <source>
        <dbReference type="Pfam" id="PF00912"/>
    </source>
</evidence>
<comment type="similarity">
    <text evidence="3">In the C-terminal section; belongs to the transpeptidase family.</text>
</comment>
<keyword evidence="13" id="KW-0472">Membrane</keyword>
<protein>
    <submittedName>
        <fullName evidence="20">Penicillin-binding protein 1A</fullName>
    </submittedName>
</protein>
<comment type="catalytic activity">
    <reaction evidence="17">
        <text>[GlcNAc-(1-&gt;4)-Mur2Ac(oyl-L-Ala-gamma-D-Glu-L-Lys-D-Ala-D-Ala)](n)-di-trans,octa-cis-undecaprenyl diphosphate + beta-D-GlcNAc-(1-&gt;4)-Mur2Ac(oyl-L-Ala-gamma-D-Glu-L-Lys-D-Ala-D-Ala)-di-trans,octa-cis-undecaprenyl diphosphate = [GlcNAc-(1-&gt;4)-Mur2Ac(oyl-L-Ala-gamma-D-Glu-L-Lys-D-Ala-D-Ala)](n+1)-di-trans,octa-cis-undecaprenyl diphosphate + di-trans,octa-cis-undecaprenyl diphosphate + H(+)</text>
        <dbReference type="Rhea" id="RHEA:23708"/>
        <dbReference type="Rhea" id="RHEA-COMP:9602"/>
        <dbReference type="Rhea" id="RHEA-COMP:9603"/>
        <dbReference type="ChEBI" id="CHEBI:15378"/>
        <dbReference type="ChEBI" id="CHEBI:58405"/>
        <dbReference type="ChEBI" id="CHEBI:60033"/>
        <dbReference type="ChEBI" id="CHEBI:78435"/>
        <dbReference type="EC" id="2.4.99.28"/>
    </reaction>
</comment>
<keyword evidence="21" id="KW-1185">Reference proteome</keyword>
<dbReference type="PANTHER" id="PTHR32282:SF11">
    <property type="entry name" value="PENICILLIN-BINDING PROTEIN 1B"/>
    <property type="match status" value="1"/>
</dbReference>
<dbReference type="InterPro" id="IPR001460">
    <property type="entry name" value="PCN-bd_Tpept"/>
</dbReference>
<evidence type="ECO:0000256" key="1">
    <source>
        <dbReference type="ARBA" id="ARBA00004236"/>
    </source>
</evidence>
<reference evidence="21" key="1">
    <citation type="journal article" date="2019" name="Int. J. Syst. Evol. Microbiol.">
        <title>The Global Catalogue of Microorganisms (GCM) 10K type strain sequencing project: providing services to taxonomists for standard genome sequencing and annotation.</title>
        <authorList>
            <consortium name="The Broad Institute Genomics Platform"/>
            <consortium name="The Broad Institute Genome Sequencing Center for Infectious Disease"/>
            <person name="Wu L."/>
            <person name="Ma J."/>
        </authorList>
    </citation>
    <scope>NUCLEOTIDE SEQUENCE [LARGE SCALE GENOMIC DNA]</scope>
    <source>
        <strain evidence="21">CCUG 62114</strain>
    </source>
</reference>
<gene>
    <name evidence="20" type="ORF">ACFQ1O_04000</name>
</gene>
<keyword evidence="15" id="KW-0961">Cell wall biogenesis/degradation</keyword>
<keyword evidence="7" id="KW-0645">Protease</keyword>
<accession>A0ABW3I029</accession>
<dbReference type="InterPro" id="IPR050396">
    <property type="entry name" value="Glycosyltr_51/Transpeptidase"/>
</dbReference>
<evidence type="ECO:0000256" key="11">
    <source>
        <dbReference type="ARBA" id="ARBA00022960"/>
    </source>
</evidence>
<dbReference type="PANTHER" id="PTHR32282">
    <property type="entry name" value="BINDING PROTEIN TRANSPEPTIDASE, PUTATIVE-RELATED"/>
    <property type="match status" value="1"/>
</dbReference>
<feature type="domain" description="Glycosyl transferase family 51" evidence="19">
    <location>
        <begin position="72"/>
        <end position="246"/>
    </location>
</feature>
<dbReference type="Gene3D" id="3.40.710.10">
    <property type="entry name" value="DD-peptidase/beta-lactamase superfamily"/>
    <property type="match status" value="2"/>
</dbReference>
<evidence type="ECO:0000256" key="2">
    <source>
        <dbReference type="ARBA" id="ARBA00004752"/>
    </source>
</evidence>
<dbReference type="InterPro" id="IPR023346">
    <property type="entry name" value="Lysozyme-like_dom_sf"/>
</dbReference>
<dbReference type="Gene3D" id="1.10.3810.10">
    <property type="entry name" value="Biosynthetic peptidoglycan transglycosylase-like"/>
    <property type="match status" value="1"/>
</dbReference>
<evidence type="ECO:0000256" key="4">
    <source>
        <dbReference type="ARBA" id="ARBA00007739"/>
    </source>
</evidence>
<evidence type="ECO:0000256" key="3">
    <source>
        <dbReference type="ARBA" id="ARBA00007090"/>
    </source>
</evidence>
<keyword evidence="10" id="KW-0378">Hydrolase</keyword>
<keyword evidence="14" id="KW-0511">Multifunctional enzyme</keyword>
<evidence type="ECO:0000313" key="21">
    <source>
        <dbReference type="Proteomes" id="UP001596997"/>
    </source>
</evidence>
<dbReference type="RefSeq" id="WP_377713595.1">
    <property type="nucleotide sequence ID" value="NZ_JBHTJM010000005.1"/>
</dbReference>
<dbReference type="EMBL" id="JBHTJM010000005">
    <property type="protein sequence ID" value="MFD0963166.1"/>
    <property type="molecule type" value="Genomic_DNA"/>
</dbReference>
<evidence type="ECO:0000256" key="16">
    <source>
        <dbReference type="ARBA" id="ARBA00034000"/>
    </source>
</evidence>
<evidence type="ECO:0000256" key="10">
    <source>
        <dbReference type="ARBA" id="ARBA00022801"/>
    </source>
</evidence>
<dbReference type="SUPFAM" id="SSF53955">
    <property type="entry name" value="Lysozyme-like"/>
    <property type="match status" value="1"/>
</dbReference>
<evidence type="ECO:0000256" key="7">
    <source>
        <dbReference type="ARBA" id="ARBA00022670"/>
    </source>
</evidence>
<evidence type="ECO:0000256" key="9">
    <source>
        <dbReference type="ARBA" id="ARBA00022679"/>
    </source>
</evidence>
<evidence type="ECO:0000256" key="8">
    <source>
        <dbReference type="ARBA" id="ARBA00022676"/>
    </source>
</evidence>
<comment type="catalytic activity">
    <reaction evidence="16">
        <text>Preferential cleavage: (Ac)2-L-Lys-D-Ala-|-D-Ala. Also transpeptidation of peptidyl-alanyl moieties that are N-acyl substituents of D-alanine.</text>
        <dbReference type="EC" id="3.4.16.4"/>
    </reaction>
</comment>
<evidence type="ECO:0000256" key="15">
    <source>
        <dbReference type="ARBA" id="ARBA00023316"/>
    </source>
</evidence>
<dbReference type="Pfam" id="PF00905">
    <property type="entry name" value="Transpeptidase"/>
    <property type="match status" value="1"/>
</dbReference>
<keyword evidence="12" id="KW-0573">Peptidoglycan synthesis</keyword>
<comment type="similarity">
    <text evidence="4">In the N-terminal section; belongs to the glycosyltransferase 51 family.</text>
</comment>
<evidence type="ECO:0000256" key="5">
    <source>
        <dbReference type="ARBA" id="ARBA00022475"/>
    </source>
</evidence>
<keyword evidence="9" id="KW-0808">Transferase</keyword>
<keyword evidence="5" id="KW-1003">Cell membrane</keyword>
<evidence type="ECO:0000256" key="13">
    <source>
        <dbReference type="ARBA" id="ARBA00023136"/>
    </source>
</evidence>
<organism evidence="20 21">
    <name type="scientific">Pseudofulvibacter geojedonensis</name>
    <dbReference type="NCBI Taxonomy" id="1123758"/>
    <lineage>
        <taxon>Bacteria</taxon>
        <taxon>Pseudomonadati</taxon>
        <taxon>Bacteroidota</taxon>
        <taxon>Flavobacteriia</taxon>
        <taxon>Flavobacteriales</taxon>
        <taxon>Flavobacteriaceae</taxon>
        <taxon>Pseudofulvibacter</taxon>
    </lineage>
</organism>
<keyword evidence="11" id="KW-0133">Cell shape</keyword>
<dbReference type="InterPro" id="IPR036950">
    <property type="entry name" value="PBP_transglycosylase"/>
</dbReference>
<comment type="caution">
    <text evidence="20">The sequence shown here is derived from an EMBL/GenBank/DDBJ whole genome shotgun (WGS) entry which is preliminary data.</text>
</comment>
<evidence type="ECO:0000259" key="18">
    <source>
        <dbReference type="Pfam" id="PF00905"/>
    </source>
</evidence>
<proteinExistence type="inferred from homology"/>
<dbReference type="InterPro" id="IPR012338">
    <property type="entry name" value="Beta-lactam/transpept-like"/>
</dbReference>
<keyword evidence="6" id="KW-0121">Carboxypeptidase</keyword>
<evidence type="ECO:0000256" key="17">
    <source>
        <dbReference type="ARBA" id="ARBA00049902"/>
    </source>
</evidence>
<evidence type="ECO:0000313" key="20">
    <source>
        <dbReference type="EMBL" id="MFD0963166.1"/>
    </source>
</evidence>
<keyword evidence="8" id="KW-0328">Glycosyltransferase</keyword>
<evidence type="ECO:0000256" key="6">
    <source>
        <dbReference type="ARBA" id="ARBA00022645"/>
    </source>
</evidence>
<evidence type="ECO:0000256" key="12">
    <source>
        <dbReference type="ARBA" id="ARBA00022984"/>
    </source>
</evidence>